<proteinExistence type="predicted"/>
<accession>A0A0V1G0J7</accession>
<dbReference type="AlphaFoldDB" id="A0A0V1G0J7"/>
<evidence type="ECO:0000313" key="2">
    <source>
        <dbReference type="Proteomes" id="UP000054995"/>
    </source>
</evidence>
<comment type="caution">
    <text evidence="1">The sequence shown here is derived from an EMBL/GenBank/DDBJ whole genome shotgun (WGS) entry which is preliminary data.</text>
</comment>
<dbReference type="Proteomes" id="UP000054995">
    <property type="component" value="Unassembled WGS sequence"/>
</dbReference>
<evidence type="ECO:0000313" key="1">
    <source>
        <dbReference type="EMBL" id="KRY91776.1"/>
    </source>
</evidence>
<gene>
    <name evidence="1" type="ORF">T4D_13762</name>
</gene>
<protein>
    <submittedName>
        <fullName evidence="1">Uncharacterized protein</fullName>
    </submittedName>
</protein>
<dbReference type="EMBL" id="JYDT01000011">
    <property type="protein sequence ID" value="KRY91776.1"/>
    <property type="molecule type" value="Genomic_DNA"/>
</dbReference>
<sequence>MREDVTVIRLENAVWKIDDTVGVRPAVPVVEVVHVQEIVHVHREAILVHAVIRLHILVQEHVHFREVNLVHVLKKVAEVALIIDDAVHLVSSASKRKQAKFWLGFSPSRTEMSIPYGV</sequence>
<keyword evidence="2" id="KW-1185">Reference proteome</keyword>
<reference evidence="1 2" key="1">
    <citation type="submission" date="2015-01" db="EMBL/GenBank/DDBJ databases">
        <title>Evolution of Trichinella species and genotypes.</title>
        <authorList>
            <person name="Korhonen P.K."/>
            <person name="Edoardo P."/>
            <person name="Giuseppe L.R."/>
            <person name="Gasser R.B."/>
        </authorList>
    </citation>
    <scope>NUCLEOTIDE SEQUENCE [LARGE SCALE GENOMIC DNA]</scope>
    <source>
        <strain evidence="1">ISS470</strain>
    </source>
</reference>
<name>A0A0V1G0J7_TRIPS</name>
<organism evidence="1 2">
    <name type="scientific">Trichinella pseudospiralis</name>
    <name type="common">Parasitic roundworm</name>
    <dbReference type="NCBI Taxonomy" id="6337"/>
    <lineage>
        <taxon>Eukaryota</taxon>
        <taxon>Metazoa</taxon>
        <taxon>Ecdysozoa</taxon>
        <taxon>Nematoda</taxon>
        <taxon>Enoplea</taxon>
        <taxon>Dorylaimia</taxon>
        <taxon>Trichinellida</taxon>
        <taxon>Trichinellidae</taxon>
        <taxon>Trichinella</taxon>
    </lineage>
</organism>